<dbReference type="InterPro" id="IPR004518">
    <property type="entry name" value="MazG-like_dom"/>
</dbReference>
<evidence type="ECO:0000313" key="2">
    <source>
        <dbReference type="EMBL" id="OGG42898.1"/>
    </source>
</evidence>
<dbReference type="EMBL" id="MFKM01000032">
    <property type="protein sequence ID" value="OGG42898.1"/>
    <property type="molecule type" value="Genomic_DNA"/>
</dbReference>
<dbReference type="AlphaFoldDB" id="A0A1F6C1E2"/>
<dbReference type="CDD" id="cd11541">
    <property type="entry name" value="NTP-PPase_u4"/>
    <property type="match status" value="1"/>
</dbReference>
<dbReference type="SUPFAM" id="SSF101386">
    <property type="entry name" value="all-alpha NTP pyrophosphatases"/>
    <property type="match status" value="1"/>
</dbReference>
<proteinExistence type="predicted"/>
<dbReference type="InterPro" id="IPR011379">
    <property type="entry name" value="MazG-related_GP37"/>
</dbReference>
<gene>
    <name evidence="2" type="ORF">A3G50_00695</name>
</gene>
<protein>
    <recommendedName>
        <fullName evidence="1">NTP pyrophosphohydrolase MazG-like domain-containing protein</fullName>
    </recommendedName>
</protein>
<dbReference type="Proteomes" id="UP000176633">
    <property type="component" value="Unassembled WGS sequence"/>
</dbReference>
<dbReference type="STRING" id="1798473.A3G50_00695"/>
<dbReference type="PIRSF" id="PIRSF006639">
    <property type="entry name" value="UCP006639_pph"/>
    <property type="match status" value="1"/>
</dbReference>
<dbReference type="Pfam" id="PF03819">
    <property type="entry name" value="MazG"/>
    <property type="match status" value="1"/>
</dbReference>
<reference evidence="2 3" key="1">
    <citation type="journal article" date="2016" name="Nat. Commun.">
        <title>Thousands of microbial genomes shed light on interconnected biogeochemical processes in an aquifer system.</title>
        <authorList>
            <person name="Anantharaman K."/>
            <person name="Brown C.T."/>
            <person name="Hug L.A."/>
            <person name="Sharon I."/>
            <person name="Castelle C.J."/>
            <person name="Probst A.J."/>
            <person name="Thomas B.C."/>
            <person name="Singh A."/>
            <person name="Wilkins M.J."/>
            <person name="Karaoz U."/>
            <person name="Brodie E.L."/>
            <person name="Williams K.H."/>
            <person name="Hubbard S.S."/>
            <person name="Banfield J.F."/>
        </authorList>
    </citation>
    <scope>NUCLEOTIDE SEQUENCE [LARGE SCALE GENOMIC DNA]</scope>
</reference>
<feature type="domain" description="NTP pyrophosphohydrolase MazG-like" evidence="1">
    <location>
        <begin position="29"/>
        <end position="98"/>
    </location>
</feature>
<dbReference type="Gene3D" id="1.10.287.1080">
    <property type="entry name" value="MazG-like"/>
    <property type="match status" value="1"/>
</dbReference>
<accession>A0A1F6C1E2</accession>
<comment type="caution">
    <text evidence="2">The sequence shown here is derived from an EMBL/GenBank/DDBJ whole genome shotgun (WGS) entry which is preliminary data.</text>
</comment>
<sequence>MTFEEYQKISRETAIYPDKDKNFIYPTLGLVGESGEIAEKIKKILRDKNGVIDEETRKEISKELGDVLWYFSQLATELGLSVEEIAALNIEKLQSRRERGALHGNGDNR</sequence>
<evidence type="ECO:0000259" key="1">
    <source>
        <dbReference type="Pfam" id="PF03819"/>
    </source>
</evidence>
<evidence type="ECO:0000313" key="3">
    <source>
        <dbReference type="Proteomes" id="UP000176633"/>
    </source>
</evidence>
<organism evidence="2 3">
    <name type="scientific">Candidatus Jorgensenbacteria bacterium RIFCSPLOWO2_12_FULL_42_11</name>
    <dbReference type="NCBI Taxonomy" id="1798473"/>
    <lineage>
        <taxon>Bacteria</taxon>
        <taxon>Candidatus Joergenseniibacteriota</taxon>
    </lineage>
</organism>
<name>A0A1F6C1E2_9BACT</name>